<keyword evidence="1" id="KW-1185">Reference proteome</keyword>
<dbReference type="WBParaSite" id="EN70_9991">
    <property type="protein sequence ID" value="EN70_9991"/>
    <property type="gene ID" value="EN70_9991"/>
</dbReference>
<sequence>MELLRSIKDDEWENDVNYEDYLYEEDRLFHTGNKIYCERTSLLTEKNRNETLKEIKVKNEKIDNESIAIAGQKKGLEDLIGKLIMTIGYDGNSRMWGQCISQFQESIHKGTNLTPTREFMHLLSSWKGEAGEQISELMVNEGNYALVIETLYGRCSDKKRDEGTM</sequence>
<accession>A0A1I7W5T2</accession>
<reference evidence="2" key="2">
    <citation type="submission" date="2016-11" db="UniProtKB">
        <authorList>
            <consortium name="WormBaseParasite"/>
        </authorList>
    </citation>
    <scope>IDENTIFICATION</scope>
</reference>
<proteinExistence type="predicted"/>
<evidence type="ECO:0000313" key="1">
    <source>
        <dbReference type="Proteomes" id="UP000095285"/>
    </source>
</evidence>
<organism evidence="1 2">
    <name type="scientific">Loa loa</name>
    <name type="common">Eye worm</name>
    <name type="synonym">Filaria loa</name>
    <dbReference type="NCBI Taxonomy" id="7209"/>
    <lineage>
        <taxon>Eukaryota</taxon>
        <taxon>Metazoa</taxon>
        <taxon>Ecdysozoa</taxon>
        <taxon>Nematoda</taxon>
        <taxon>Chromadorea</taxon>
        <taxon>Rhabditida</taxon>
        <taxon>Spirurina</taxon>
        <taxon>Spiruromorpha</taxon>
        <taxon>Filarioidea</taxon>
        <taxon>Onchocercidae</taxon>
        <taxon>Loa</taxon>
    </lineage>
</organism>
<dbReference type="Pfam" id="PF03564">
    <property type="entry name" value="DUF1759"/>
    <property type="match status" value="1"/>
</dbReference>
<dbReference type="Proteomes" id="UP000095285">
    <property type="component" value="Unassembled WGS sequence"/>
</dbReference>
<protein>
    <submittedName>
        <fullName evidence="2">Death domain-containing protein</fullName>
    </submittedName>
</protein>
<reference evidence="1" key="1">
    <citation type="submission" date="2012-04" db="EMBL/GenBank/DDBJ databases">
        <title>The Genome Sequence of Loa loa.</title>
        <authorList>
            <consortium name="The Broad Institute Genome Sequencing Platform"/>
            <consortium name="Broad Institute Genome Sequencing Center for Infectious Disease"/>
            <person name="Nutman T.B."/>
            <person name="Fink D.L."/>
            <person name="Russ C."/>
            <person name="Young S."/>
            <person name="Zeng Q."/>
            <person name="Gargeya S."/>
            <person name="Alvarado L."/>
            <person name="Berlin A."/>
            <person name="Chapman S.B."/>
            <person name="Chen Z."/>
            <person name="Freedman E."/>
            <person name="Gellesch M."/>
            <person name="Goldberg J."/>
            <person name="Griggs A."/>
            <person name="Gujja S."/>
            <person name="Heilman E.R."/>
            <person name="Heiman D."/>
            <person name="Howarth C."/>
            <person name="Mehta T."/>
            <person name="Neiman D."/>
            <person name="Pearson M."/>
            <person name="Roberts A."/>
            <person name="Saif S."/>
            <person name="Shea T."/>
            <person name="Shenoy N."/>
            <person name="Sisk P."/>
            <person name="Stolte C."/>
            <person name="Sykes S."/>
            <person name="White J."/>
            <person name="Yandava C."/>
            <person name="Haas B."/>
            <person name="Henn M.R."/>
            <person name="Nusbaum C."/>
            <person name="Birren B."/>
        </authorList>
    </citation>
    <scope>NUCLEOTIDE SEQUENCE [LARGE SCALE GENOMIC DNA]</scope>
</reference>
<evidence type="ECO:0000313" key="2">
    <source>
        <dbReference type="WBParaSite" id="EN70_9991"/>
    </source>
</evidence>
<dbReference type="AlphaFoldDB" id="A0A1I7W5T2"/>
<name>A0A1I7W5T2_LOALO</name>
<dbReference type="InterPro" id="IPR005312">
    <property type="entry name" value="DUF1759"/>
</dbReference>